<accession>A0A2S0I4P0</accession>
<name>A0A2S0I4P0_9BURK</name>
<dbReference type="OrthoDB" id="6041764at2"/>
<dbReference type="RefSeq" id="WP_105237895.1">
    <property type="nucleotide sequence ID" value="NZ_CP023270.1"/>
</dbReference>
<organism evidence="9 10">
    <name type="scientific">Achromobacter spanius</name>
    <dbReference type="NCBI Taxonomy" id="217203"/>
    <lineage>
        <taxon>Bacteria</taxon>
        <taxon>Pseudomonadati</taxon>
        <taxon>Pseudomonadota</taxon>
        <taxon>Betaproteobacteria</taxon>
        <taxon>Burkholderiales</taxon>
        <taxon>Alcaligenaceae</taxon>
        <taxon>Achromobacter</taxon>
    </lineage>
</organism>
<evidence type="ECO:0000256" key="5">
    <source>
        <dbReference type="ARBA" id="ARBA00022729"/>
    </source>
</evidence>
<evidence type="ECO:0000313" key="10">
    <source>
        <dbReference type="Proteomes" id="UP000239477"/>
    </source>
</evidence>
<comment type="subcellular location">
    <subcellularLocation>
        <location evidence="1">Periplasm</location>
    </subcellularLocation>
</comment>
<evidence type="ECO:0000256" key="6">
    <source>
        <dbReference type="ARBA" id="ARBA00022764"/>
    </source>
</evidence>
<comment type="similarity">
    <text evidence="3">Belongs to the AlgF family.</text>
</comment>
<evidence type="ECO:0000256" key="4">
    <source>
        <dbReference type="ARBA" id="ARBA00013964"/>
    </source>
</evidence>
<dbReference type="Pfam" id="PF11182">
    <property type="entry name" value="AlgF"/>
    <property type="match status" value="1"/>
</dbReference>
<feature type="chain" id="PRO_5015646111" description="Alginate biosynthesis protein AlgF" evidence="8">
    <location>
        <begin position="24"/>
        <end position="224"/>
    </location>
</feature>
<evidence type="ECO:0000256" key="2">
    <source>
        <dbReference type="ARBA" id="ARBA00005182"/>
    </source>
</evidence>
<proteinExistence type="inferred from homology"/>
<protein>
    <recommendedName>
        <fullName evidence="4">Alginate biosynthesis protein AlgF</fullName>
    </recommendedName>
</protein>
<dbReference type="EMBL" id="CP023270">
    <property type="protein sequence ID" value="AVJ26924.1"/>
    <property type="molecule type" value="Genomic_DNA"/>
</dbReference>
<sequence>MTRTPLRLALAVTLAACAASAAAEGVLAQLYAARPPAGSSFVRVVNPHVNPLQAQVAQGPVQEIGPDRQATTYAIVKGNQPFDVRIDGKLAGTLQVAPDTFSTLVPRRDGGRLSFSVIDDNAGAQDALKAELRFYNLATDCPAGQLSVSPSGPVLFKDVESGASAARAINPVSATLAAGCGTAASPALPLPALQPGDHYSLFLTGTPEAPVLHGQISGTDAYKK</sequence>
<dbReference type="GO" id="GO:0042121">
    <property type="term" value="P:alginic acid biosynthetic process"/>
    <property type="evidence" value="ECO:0007669"/>
    <property type="project" value="UniProtKB-UniPathway"/>
</dbReference>
<keyword evidence="9" id="KW-0131">Cell cycle</keyword>
<evidence type="ECO:0000313" key="9">
    <source>
        <dbReference type="EMBL" id="AVJ26924.1"/>
    </source>
</evidence>
<dbReference type="GO" id="GO:0042597">
    <property type="term" value="C:periplasmic space"/>
    <property type="evidence" value="ECO:0007669"/>
    <property type="project" value="UniProtKB-SubCell"/>
</dbReference>
<comment type="pathway">
    <text evidence="2">Glycan biosynthesis; alginate biosynthesis.</text>
</comment>
<evidence type="ECO:0000256" key="7">
    <source>
        <dbReference type="ARBA" id="ARBA00022841"/>
    </source>
</evidence>
<keyword evidence="7" id="KW-0016">Alginate biosynthesis</keyword>
<feature type="signal peptide" evidence="8">
    <location>
        <begin position="1"/>
        <end position="23"/>
    </location>
</feature>
<dbReference type="Proteomes" id="UP000239477">
    <property type="component" value="Chromosome"/>
</dbReference>
<gene>
    <name evidence="9" type="ORF">CLM73_07185</name>
</gene>
<evidence type="ECO:0000256" key="3">
    <source>
        <dbReference type="ARBA" id="ARBA00010033"/>
    </source>
</evidence>
<reference evidence="9 10" key="1">
    <citation type="submission" date="2017-09" db="EMBL/GenBank/DDBJ databases">
        <title>Genomic, metabolic, and phenotypic characteristics of bacterial isolates from the natural microbiome of the model nematode Caenorhabditis elegans.</title>
        <authorList>
            <person name="Zimmermann J."/>
            <person name="Obeng N."/>
            <person name="Yang W."/>
            <person name="Obeng O."/>
            <person name="Kissoyan K."/>
            <person name="Pees B."/>
            <person name="Dirksen P."/>
            <person name="Hoppner M."/>
            <person name="Franke A."/>
            <person name="Rosenstiel P."/>
            <person name="Leippe M."/>
            <person name="Dierking K."/>
            <person name="Kaleta C."/>
            <person name="Schulenburg H."/>
        </authorList>
    </citation>
    <scope>NUCLEOTIDE SEQUENCE [LARGE SCALE GENOMIC DNA]</scope>
    <source>
        <strain evidence="9 10">MYb73</strain>
    </source>
</reference>
<dbReference type="AlphaFoldDB" id="A0A2S0I4P0"/>
<keyword evidence="9" id="KW-0132">Cell division</keyword>
<dbReference type="InterPro" id="IPR035422">
    <property type="entry name" value="AlgF"/>
</dbReference>
<keyword evidence="5 8" id="KW-0732">Signal</keyword>
<evidence type="ECO:0000256" key="1">
    <source>
        <dbReference type="ARBA" id="ARBA00004418"/>
    </source>
</evidence>
<dbReference type="UniPathway" id="UPA00286"/>
<keyword evidence="10" id="KW-1185">Reference proteome</keyword>
<evidence type="ECO:0000256" key="8">
    <source>
        <dbReference type="SAM" id="SignalP"/>
    </source>
</evidence>
<dbReference type="GO" id="GO:0051301">
    <property type="term" value="P:cell division"/>
    <property type="evidence" value="ECO:0007669"/>
    <property type="project" value="UniProtKB-KW"/>
</dbReference>
<keyword evidence="6" id="KW-0574">Periplasm</keyword>